<name>A0AB39MYX7_9ACTN</name>
<feature type="chain" id="PRO_5044335152" description="Calcium-binding protein" evidence="2">
    <location>
        <begin position="27"/>
        <end position="311"/>
    </location>
</feature>
<dbReference type="RefSeq" id="WP_369271795.1">
    <property type="nucleotide sequence ID" value="NZ_CP163432.1"/>
</dbReference>
<organism evidence="3">
    <name type="scientific">Streptomyces sp. R11</name>
    <dbReference type="NCBI Taxonomy" id="3238625"/>
    <lineage>
        <taxon>Bacteria</taxon>
        <taxon>Bacillati</taxon>
        <taxon>Actinomycetota</taxon>
        <taxon>Actinomycetes</taxon>
        <taxon>Kitasatosporales</taxon>
        <taxon>Streptomycetaceae</taxon>
        <taxon>Streptomyces</taxon>
    </lineage>
</organism>
<evidence type="ECO:0000313" key="3">
    <source>
        <dbReference type="EMBL" id="XDQ11560.1"/>
    </source>
</evidence>
<reference evidence="3" key="1">
    <citation type="submission" date="2024-07" db="EMBL/GenBank/DDBJ databases">
        <authorList>
            <person name="Yu S.T."/>
        </authorList>
    </citation>
    <scope>NUCLEOTIDE SEQUENCE</scope>
    <source>
        <strain evidence="3">R11</strain>
    </source>
</reference>
<feature type="signal peptide" evidence="2">
    <location>
        <begin position="1"/>
        <end position="26"/>
    </location>
</feature>
<feature type="region of interest" description="Disordered" evidence="1">
    <location>
        <begin position="27"/>
        <end position="56"/>
    </location>
</feature>
<proteinExistence type="predicted"/>
<evidence type="ECO:0000256" key="1">
    <source>
        <dbReference type="SAM" id="MobiDB-lite"/>
    </source>
</evidence>
<gene>
    <name evidence="3" type="ORF">AB5J55_18755</name>
</gene>
<keyword evidence="2" id="KW-0732">Signal</keyword>
<dbReference type="AlphaFoldDB" id="A0AB39MYX7"/>
<protein>
    <recommendedName>
        <fullName evidence="4">Calcium-binding protein</fullName>
    </recommendedName>
</protein>
<accession>A0AB39MYX7</accession>
<evidence type="ECO:0008006" key="4">
    <source>
        <dbReference type="Google" id="ProtNLM"/>
    </source>
</evidence>
<sequence length="311" mass="33385">MRIRATVAAVSGALAISALTVPASQAADSSSYGKDDVRKAVQSARQAPGESARSAYTAQDAGTPYALALSFSNVKVNSGKPIVAGTTNRVTVPVTYKVTHAADIDLNATDFYLDVEIYRGASYSEWDNLLYGDEWPVCTATSSTTANCKGTIDVYPDFELTNADATTWKAAGYAYDFNDQDPLAEDIDWSKVGYAEQEALATTKLQRFSKLTVNASPEPVKKGKTITVTGKLTRANWDTHKYAGYAGQSVKLQFRKKGSSTYTTLKTIKTNSYGDLKTTVTASTDGYFRYSFAGTATTPAVNATGDFVDVN</sequence>
<dbReference type="EMBL" id="CP163432">
    <property type="protein sequence ID" value="XDQ11560.1"/>
    <property type="molecule type" value="Genomic_DNA"/>
</dbReference>
<evidence type="ECO:0000256" key="2">
    <source>
        <dbReference type="SAM" id="SignalP"/>
    </source>
</evidence>